<evidence type="ECO:0000313" key="1">
    <source>
        <dbReference type="EMBL" id="KAJ4435922.1"/>
    </source>
</evidence>
<evidence type="ECO:0000313" key="2">
    <source>
        <dbReference type="Proteomes" id="UP001148838"/>
    </source>
</evidence>
<comment type="caution">
    <text evidence="1">The sequence shown here is derived from an EMBL/GenBank/DDBJ whole genome shotgun (WGS) entry which is preliminary data.</text>
</comment>
<proteinExistence type="predicted"/>
<gene>
    <name evidence="1" type="ORF">ANN_18544</name>
</gene>
<protein>
    <submittedName>
        <fullName evidence="1">Uncharacterized protein</fullName>
    </submittedName>
</protein>
<organism evidence="1 2">
    <name type="scientific">Periplaneta americana</name>
    <name type="common">American cockroach</name>
    <name type="synonym">Blatta americana</name>
    <dbReference type="NCBI Taxonomy" id="6978"/>
    <lineage>
        <taxon>Eukaryota</taxon>
        <taxon>Metazoa</taxon>
        <taxon>Ecdysozoa</taxon>
        <taxon>Arthropoda</taxon>
        <taxon>Hexapoda</taxon>
        <taxon>Insecta</taxon>
        <taxon>Pterygota</taxon>
        <taxon>Neoptera</taxon>
        <taxon>Polyneoptera</taxon>
        <taxon>Dictyoptera</taxon>
        <taxon>Blattodea</taxon>
        <taxon>Blattoidea</taxon>
        <taxon>Blattidae</taxon>
        <taxon>Blattinae</taxon>
        <taxon>Periplaneta</taxon>
    </lineage>
</organism>
<accession>A0ABQ8SQI6</accession>
<sequence>MAGLCEGGNEPAGSLKAIGLDSVVGIVLAFCARGCGFDPGPGRWHLSVLKCDRLVSVDLLACKRTPAG</sequence>
<keyword evidence="2" id="KW-1185">Reference proteome</keyword>
<reference evidence="1 2" key="1">
    <citation type="journal article" date="2022" name="Allergy">
        <title>Genome assembly and annotation of Periplaneta americana reveal a comprehensive cockroach allergen profile.</title>
        <authorList>
            <person name="Wang L."/>
            <person name="Xiong Q."/>
            <person name="Saelim N."/>
            <person name="Wang L."/>
            <person name="Nong W."/>
            <person name="Wan A.T."/>
            <person name="Shi M."/>
            <person name="Liu X."/>
            <person name="Cao Q."/>
            <person name="Hui J.H.L."/>
            <person name="Sookrung N."/>
            <person name="Leung T.F."/>
            <person name="Tungtrongchitr A."/>
            <person name="Tsui S.K.W."/>
        </authorList>
    </citation>
    <scope>NUCLEOTIDE SEQUENCE [LARGE SCALE GENOMIC DNA]</scope>
    <source>
        <strain evidence="1">PWHHKU_190912</strain>
    </source>
</reference>
<name>A0ABQ8SQI6_PERAM</name>
<dbReference type="Proteomes" id="UP001148838">
    <property type="component" value="Unassembled WGS sequence"/>
</dbReference>
<dbReference type="EMBL" id="JAJSOF020000023">
    <property type="protein sequence ID" value="KAJ4435922.1"/>
    <property type="molecule type" value="Genomic_DNA"/>
</dbReference>